<name>A0A3N4IZQ5_9PEZI</name>
<dbReference type="Proteomes" id="UP000276215">
    <property type="component" value="Unassembled WGS sequence"/>
</dbReference>
<keyword evidence="3" id="KW-1185">Reference proteome</keyword>
<feature type="region of interest" description="Disordered" evidence="1">
    <location>
        <begin position="70"/>
        <end position="96"/>
    </location>
</feature>
<evidence type="ECO:0000313" key="2">
    <source>
        <dbReference type="EMBL" id="RPA91489.1"/>
    </source>
</evidence>
<proteinExistence type="predicted"/>
<reference evidence="2 3" key="1">
    <citation type="journal article" date="2018" name="Nat. Ecol. Evol.">
        <title>Pezizomycetes genomes reveal the molecular basis of ectomycorrhizal truffle lifestyle.</title>
        <authorList>
            <person name="Murat C."/>
            <person name="Payen T."/>
            <person name="Noel B."/>
            <person name="Kuo A."/>
            <person name="Morin E."/>
            <person name="Chen J."/>
            <person name="Kohler A."/>
            <person name="Krizsan K."/>
            <person name="Balestrini R."/>
            <person name="Da Silva C."/>
            <person name="Montanini B."/>
            <person name="Hainaut M."/>
            <person name="Levati E."/>
            <person name="Barry K.W."/>
            <person name="Belfiori B."/>
            <person name="Cichocki N."/>
            <person name="Clum A."/>
            <person name="Dockter R.B."/>
            <person name="Fauchery L."/>
            <person name="Guy J."/>
            <person name="Iotti M."/>
            <person name="Le Tacon F."/>
            <person name="Lindquist E.A."/>
            <person name="Lipzen A."/>
            <person name="Malagnac F."/>
            <person name="Mello A."/>
            <person name="Molinier V."/>
            <person name="Miyauchi S."/>
            <person name="Poulain J."/>
            <person name="Riccioni C."/>
            <person name="Rubini A."/>
            <person name="Sitrit Y."/>
            <person name="Splivallo R."/>
            <person name="Traeger S."/>
            <person name="Wang M."/>
            <person name="Zifcakova L."/>
            <person name="Wipf D."/>
            <person name="Zambonelli A."/>
            <person name="Paolocci F."/>
            <person name="Nowrousian M."/>
            <person name="Ottonello S."/>
            <person name="Baldrian P."/>
            <person name="Spatafora J.W."/>
            <person name="Henrissat B."/>
            <person name="Nagy L.G."/>
            <person name="Aury J.M."/>
            <person name="Wincker P."/>
            <person name="Grigoriev I.V."/>
            <person name="Bonfante P."/>
            <person name="Martin F.M."/>
        </authorList>
    </citation>
    <scope>NUCLEOTIDE SEQUENCE [LARGE SCALE GENOMIC DNA]</scope>
    <source>
        <strain evidence="2 3">120613-1</strain>
    </source>
</reference>
<feature type="region of interest" description="Disordered" evidence="1">
    <location>
        <begin position="1"/>
        <end position="29"/>
    </location>
</feature>
<accession>A0A3N4IZQ5</accession>
<feature type="region of interest" description="Disordered" evidence="1">
    <location>
        <begin position="131"/>
        <end position="166"/>
    </location>
</feature>
<gene>
    <name evidence="2" type="ORF">L873DRAFT_1819307</name>
</gene>
<dbReference type="AlphaFoldDB" id="A0A3N4IZQ5"/>
<protein>
    <submittedName>
        <fullName evidence="2">Uncharacterized protein</fullName>
    </submittedName>
</protein>
<evidence type="ECO:0000313" key="3">
    <source>
        <dbReference type="Proteomes" id="UP000276215"/>
    </source>
</evidence>
<dbReference type="EMBL" id="ML120495">
    <property type="protein sequence ID" value="RPA91489.1"/>
    <property type="molecule type" value="Genomic_DNA"/>
</dbReference>
<evidence type="ECO:0000256" key="1">
    <source>
        <dbReference type="SAM" id="MobiDB-lite"/>
    </source>
</evidence>
<sequence>MRYHTAPSDVESRHSYNRHRPPPTSPLFSIKQDLTWNRQSRHFFTPEDAYPAKLRSFQEFNAQRTERDVRIRSSRRKLRSMPAYPQLRPDPPPAVYREEYIPPEPQRHVESMYYLGTDDMPPLYQSRRWQRREYTPPQSRAADSGEWRGISSGYDADRYEQPTPPRRIRRVPRFCF</sequence>
<dbReference type="OrthoDB" id="5403250at2759"/>
<organism evidence="2 3">
    <name type="scientific">Choiromyces venosus 120613-1</name>
    <dbReference type="NCBI Taxonomy" id="1336337"/>
    <lineage>
        <taxon>Eukaryota</taxon>
        <taxon>Fungi</taxon>
        <taxon>Dikarya</taxon>
        <taxon>Ascomycota</taxon>
        <taxon>Pezizomycotina</taxon>
        <taxon>Pezizomycetes</taxon>
        <taxon>Pezizales</taxon>
        <taxon>Tuberaceae</taxon>
        <taxon>Choiromyces</taxon>
    </lineage>
</organism>